<dbReference type="InterPro" id="IPR036421">
    <property type="entry name" value="Fe_dep_repressor_sf"/>
</dbReference>
<keyword evidence="6" id="KW-0805">Transcription regulation</keyword>
<accession>A0AAU7V5W9</accession>
<organism evidence="14">
    <name type="scientific">Scrofimicrobium appendicitidis</name>
    <dbReference type="NCBI Taxonomy" id="3079930"/>
    <lineage>
        <taxon>Bacteria</taxon>
        <taxon>Bacillati</taxon>
        <taxon>Actinomycetota</taxon>
        <taxon>Actinomycetes</taxon>
        <taxon>Actinomycetales</taxon>
        <taxon>Actinomycetaceae</taxon>
        <taxon>Scrofimicrobium</taxon>
    </lineage>
</organism>
<dbReference type="InterPro" id="IPR036388">
    <property type="entry name" value="WH-like_DNA-bd_sf"/>
</dbReference>
<dbReference type="Pfam" id="PF02742">
    <property type="entry name" value="Fe_dep_repr_C"/>
    <property type="match status" value="1"/>
</dbReference>
<proteinExistence type="inferred from homology"/>
<feature type="region of interest" description="Disordered" evidence="12">
    <location>
        <begin position="192"/>
        <end position="219"/>
    </location>
</feature>
<protein>
    <recommendedName>
        <fullName evidence="11">Manganese transport regulator</fullName>
    </recommendedName>
</protein>
<dbReference type="InterPro" id="IPR022689">
    <property type="entry name" value="Iron_dep_repressor"/>
</dbReference>
<dbReference type="SUPFAM" id="SSF47979">
    <property type="entry name" value="Iron-dependent repressor protein, dimerization domain"/>
    <property type="match status" value="1"/>
</dbReference>
<evidence type="ECO:0000256" key="3">
    <source>
        <dbReference type="ARBA" id="ARBA00011738"/>
    </source>
</evidence>
<dbReference type="SUPFAM" id="SSF46785">
    <property type="entry name" value="Winged helix' DNA-binding domain"/>
    <property type="match status" value="1"/>
</dbReference>
<evidence type="ECO:0000256" key="1">
    <source>
        <dbReference type="ARBA" id="ARBA00004496"/>
    </source>
</evidence>
<dbReference type="InterPro" id="IPR036390">
    <property type="entry name" value="WH_DNA-bd_sf"/>
</dbReference>
<evidence type="ECO:0000256" key="7">
    <source>
        <dbReference type="ARBA" id="ARBA00023125"/>
    </source>
</evidence>
<keyword evidence="4" id="KW-0963">Cytoplasm</keyword>
<dbReference type="GO" id="GO:0003700">
    <property type="term" value="F:DNA-binding transcription factor activity"/>
    <property type="evidence" value="ECO:0007669"/>
    <property type="project" value="InterPro"/>
</dbReference>
<dbReference type="Gene3D" id="1.10.10.10">
    <property type="entry name" value="Winged helix-like DNA-binding domain superfamily/Winged helix DNA-binding domain"/>
    <property type="match status" value="1"/>
</dbReference>
<dbReference type="KEGG" id="sapp:SAC06_07480"/>
<dbReference type="GO" id="GO:0003677">
    <property type="term" value="F:DNA binding"/>
    <property type="evidence" value="ECO:0007669"/>
    <property type="project" value="UniProtKB-KW"/>
</dbReference>
<dbReference type="RefSeq" id="WP_350257686.1">
    <property type="nucleotide sequence ID" value="NZ_CP138335.1"/>
</dbReference>
<dbReference type="InterPro" id="IPR001367">
    <property type="entry name" value="Fe_dep_repressor"/>
</dbReference>
<sequence>MTEDYLKTLYAAEERGEDGLGVTDLARAMGVVASTASENVRKLQQQGLVSHAPYQRAHLTESGRRAAIMIIRRHRILETYLYSRLGYDWDEVHREAEVLEHAVSDKLLARMSAALGHPTRDPHGDPIPPVEGGGGALSRRSLSEVAVGEEAVVERISDADPALLRYLDSLGVVLDAHLAIVERADFAGTTTVQVTPPADWEPRQRDSLQPGVGPGQQQEFALGDRAVEAIWVSADPR</sequence>
<evidence type="ECO:0000256" key="5">
    <source>
        <dbReference type="ARBA" id="ARBA00022491"/>
    </source>
</evidence>
<name>A0AAU7V5W9_9ACTO</name>
<dbReference type="Pfam" id="PF04023">
    <property type="entry name" value="FeoA"/>
    <property type="match status" value="1"/>
</dbReference>
<evidence type="ECO:0000259" key="13">
    <source>
        <dbReference type="PROSITE" id="PS50944"/>
    </source>
</evidence>
<dbReference type="EMBL" id="CP138335">
    <property type="protein sequence ID" value="XBW07480.1"/>
    <property type="molecule type" value="Genomic_DNA"/>
</dbReference>
<evidence type="ECO:0000256" key="4">
    <source>
        <dbReference type="ARBA" id="ARBA00022490"/>
    </source>
</evidence>
<evidence type="ECO:0000256" key="6">
    <source>
        <dbReference type="ARBA" id="ARBA00023015"/>
    </source>
</evidence>
<dbReference type="InterPro" id="IPR038157">
    <property type="entry name" value="FeoA_core_dom"/>
</dbReference>
<dbReference type="Gene3D" id="2.30.30.90">
    <property type="match status" value="1"/>
</dbReference>
<evidence type="ECO:0000313" key="14">
    <source>
        <dbReference type="EMBL" id="XBW07480.1"/>
    </source>
</evidence>
<dbReference type="PROSITE" id="PS50944">
    <property type="entry name" value="HTH_DTXR"/>
    <property type="match status" value="1"/>
</dbReference>
<dbReference type="GO" id="GO:0046983">
    <property type="term" value="F:protein dimerization activity"/>
    <property type="evidence" value="ECO:0007669"/>
    <property type="project" value="InterPro"/>
</dbReference>
<dbReference type="SMART" id="SM00899">
    <property type="entry name" value="FeoA"/>
    <property type="match status" value="1"/>
</dbReference>
<evidence type="ECO:0000256" key="9">
    <source>
        <dbReference type="ARBA" id="ARBA00023163"/>
    </source>
</evidence>
<keyword evidence="5" id="KW-0678">Repressor</keyword>
<dbReference type="SMART" id="SM00529">
    <property type="entry name" value="HTH_DTXR"/>
    <property type="match status" value="1"/>
</dbReference>
<comment type="subcellular location">
    <subcellularLocation>
        <location evidence="1">Cytoplasm</location>
    </subcellularLocation>
</comment>
<evidence type="ECO:0000256" key="2">
    <source>
        <dbReference type="ARBA" id="ARBA00007871"/>
    </source>
</evidence>
<dbReference type="PANTHER" id="PTHR33238">
    <property type="entry name" value="IRON (METAL) DEPENDENT REPRESSOR, DTXR FAMILY"/>
    <property type="match status" value="1"/>
</dbReference>
<comment type="similarity">
    <text evidence="2">Belongs to the DtxR/MntR family.</text>
</comment>
<dbReference type="AlphaFoldDB" id="A0AAU7V5W9"/>
<dbReference type="GO" id="GO:0046914">
    <property type="term" value="F:transition metal ion binding"/>
    <property type="evidence" value="ECO:0007669"/>
    <property type="project" value="InterPro"/>
</dbReference>
<dbReference type="InterPro" id="IPR050536">
    <property type="entry name" value="DtxR_MntR_Metal-Reg"/>
</dbReference>
<dbReference type="GO" id="GO:0045892">
    <property type="term" value="P:negative regulation of DNA-templated transcription"/>
    <property type="evidence" value="ECO:0007669"/>
    <property type="project" value="TreeGrafter"/>
</dbReference>
<evidence type="ECO:0000256" key="11">
    <source>
        <dbReference type="ARBA" id="ARBA00032593"/>
    </source>
</evidence>
<evidence type="ECO:0000256" key="12">
    <source>
        <dbReference type="SAM" id="MobiDB-lite"/>
    </source>
</evidence>
<gene>
    <name evidence="14" type="ORF">SAC06_07480</name>
</gene>
<dbReference type="InterPro" id="IPR007167">
    <property type="entry name" value="Fe-transptr_FeoA-like"/>
</dbReference>
<keyword evidence="10" id="KW-0464">Manganese</keyword>
<dbReference type="InterPro" id="IPR022687">
    <property type="entry name" value="HTH_DTXR"/>
</dbReference>
<reference evidence="14" key="1">
    <citation type="submission" date="2023-11" db="EMBL/GenBank/DDBJ databases">
        <title>Scrofimicrobium hongkongense sp. nov., isolated from a patient with peritonitis.</title>
        <authorList>
            <person name="Lao H.Y."/>
            <person name="Wong A.Y.P."/>
            <person name="Ng T.L."/>
            <person name="Wong R.Y.L."/>
            <person name="Yau M.C.Y."/>
            <person name="Lam J.Y.W."/>
            <person name="Siu G.K.H."/>
        </authorList>
    </citation>
    <scope>NUCLEOTIDE SEQUENCE</scope>
    <source>
        <strain evidence="14">R131</strain>
    </source>
</reference>
<dbReference type="PANTHER" id="PTHR33238:SF11">
    <property type="entry name" value="TRANSCRIPTIONAL REGULATOR MNTR"/>
    <property type="match status" value="1"/>
</dbReference>
<comment type="subunit">
    <text evidence="3">Homodimer.</text>
</comment>
<dbReference type="Pfam" id="PF01325">
    <property type="entry name" value="Fe_dep_repress"/>
    <property type="match status" value="1"/>
</dbReference>
<dbReference type="GO" id="GO:0005737">
    <property type="term" value="C:cytoplasm"/>
    <property type="evidence" value="ECO:0007669"/>
    <property type="project" value="UniProtKB-SubCell"/>
</dbReference>
<feature type="domain" description="HTH dtxR-type" evidence="13">
    <location>
        <begin position="1"/>
        <end position="60"/>
    </location>
</feature>
<evidence type="ECO:0000256" key="10">
    <source>
        <dbReference type="ARBA" id="ARBA00023211"/>
    </source>
</evidence>
<evidence type="ECO:0000256" key="8">
    <source>
        <dbReference type="ARBA" id="ARBA00023159"/>
    </source>
</evidence>
<keyword evidence="8" id="KW-0010">Activator</keyword>
<keyword evidence="9" id="KW-0804">Transcription</keyword>
<keyword evidence="7" id="KW-0238">DNA-binding</keyword>